<sequence length="548" mass="60640">MMSSSYTTILSTALCVCVALVAILASRSPEAISFIFPNKDPNIPPLSGYYSSNPYSSSWKTWWIYRGNASDSASSKTQRPKQGGGDINQDWNILYHLGGNGPWVEKVDGVVHGGIAVPDGCVVDQVQMMSRHAERYPTFKAGASELLYCFLSAFANVGYDAHRETTGMLQMLNRIADANITLRGDLEFINSWKFITSEPSAHFEQLTSTGPFAGTLGAFTTGVRLRTRYSHLFEPASSGKKTNFWAGDSERVIDTARYFAAGFFGLDWKEHAQLHIIPETADLGADTLTPGDTCLAYINDTVNGHDKGARLLAEYRATYLKHVRQRLLRENPGIEFNDAEIYSMQEMCGFETTVRGRSAWCDVFTKDEWRSFEYARDVIHYYRAGPGNRFGPLMGWLWLNATANLLVQGPTAGPFFISFVHDGDIVPMLAALDLFHDDEDLPVTHRADDRAWKTSQLTPMGGRTIFERLSCQSRSSDNGSNTAVDVFVRININDGVVAIPGCANGPGGSCPLPDFARRVQDRGRVLGNFNDRCGLAPAMPSRITFLHQ</sequence>
<dbReference type="EMBL" id="JBBWRZ010000003">
    <property type="protein sequence ID" value="KAK8240214.1"/>
    <property type="molecule type" value="Genomic_DNA"/>
</dbReference>
<reference evidence="3 4" key="1">
    <citation type="submission" date="2024-04" db="EMBL/GenBank/DDBJ databases">
        <title>Phyllosticta paracitricarpa is synonymous to the EU quarantine fungus P. citricarpa based on phylogenomic analyses.</title>
        <authorList>
            <consortium name="Lawrence Berkeley National Laboratory"/>
            <person name="Van Ingen-Buijs V.A."/>
            <person name="Van Westerhoven A.C."/>
            <person name="Haridas S."/>
            <person name="Skiadas P."/>
            <person name="Martin F."/>
            <person name="Groenewald J.Z."/>
            <person name="Crous P.W."/>
            <person name="Seidl M.F."/>
        </authorList>
    </citation>
    <scope>NUCLEOTIDE SEQUENCE [LARGE SCALE GENOMIC DNA]</scope>
    <source>
        <strain evidence="3 4">CBS 123374</strain>
    </source>
</reference>
<keyword evidence="2" id="KW-0732">Signal</keyword>
<dbReference type="Pfam" id="PF00328">
    <property type="entry name" value="His_Phos_2"/>
    <property type="match status" value="1"/>
</dbReference>
<evidence type="ECO:0000256" key="2">
    <source>
        <dbReference type="SAM" id="SignalP"/>
    </source>
</evidence>
<gene>
    <name evidence="3" type="ORF">HDK90DRAFT_176609</name>
</gene>
<keyword evidence="1" id="KW-0378">Hydrolase</keyword>
<dbReference type="Proteomes" id="UP001492380">
    <property type="component" value="Unassembled WGS sequence"/>
</dbReference>
<dbReference type="PANTHER" id="PTHR20963">
    <property type="entry name" value="MULTIPLE INOSITOL POLYPHOSPHATE PHOSPHATASE-RELATED"/>
    <property type="match status" value="1"/>
</dbReference>
<feature type="chain" id="PRO_5046740631" evidence="2">
    <location>
        <begin position="26"/>
        <end position="548"/>
    </location>
</feature>
<dbReference type="InterPro" id="IPR000560">
    <property type="entry name" value="His_Pase_clade-2"/>
</dbReference>
<dbReference type="InterPro" id="IPR029033">
    <property type="entry name" value="His_PPase_superfam"/>
</dbReference>
<proteinExistence type="predicted"/>
<name>A0ABR1YVK6_9PEZI</name>
<dbReference type="Gene3D" id="3.40.50.1240">
    <property type="entry name" value="Phosphoglycerate mutase-like"/>
    <property type="match status" value="1"/>
</dbReference>
<dbReference type="CDD" id="cd07061">
    <property type="entry name" value="HP_HAP_like"/>
    <property type="match status" value="1"/>
</dbReference>
<evidence type="ECO:0000313" key="4">
    <source>
        <dbReference type="Proteomes" id="UP001492380"/>
    </source>
</evidence>
<organism evidence="3 4">
    <name type="scientific">Phyllosticta capitalensis</name>
    <dbReference type="NCBI Taxonomy" id="121624"/>
    <lineage>
        <taxon>Eukaryota</taxon>
        <taxon>Fungi</taxon>
        <taxon>Dikarya</taxon>
        <taxon>Ascomycota</taxon>
        <taxon>Pezizomycotina</taxon>
        <taxon>Dothideomycetes</taxon>
        <taxon>Dothideomycetes incertae sedis</taxon>
        <taxon>Botryosphaeriales</taxon>
        <taxon>Phyllostictaceae</taxon>
        <taxon>Phyllosticta</taxon>
    </lineage>
</organism>
<comment type="caution">
    <text evidence="3">The sequence shown here is derived from an EMBL/GenBank/DDBJ whole genome shotgun (WGS) entry which is preliminary data.</text>
</comment>
<accession>A0ABR1YVK6</accession>
<evidence type="ECO:0000256" key="1">
    <source>
        <dbReference type="ARBA" id="ARBA00022801"/>
    </source>
</evidence>
<dbReference type="PANTHER" id="PTHR20963:SF18">
    <property type="entry name" value="ACID PHOSPHATASE PHO11-RELATED"/>
    <property type="match status" value="1"/>
</dbReference>
<dbReference type="SUPFAM" id="SSF53254">
    <property type="entry name" value="Phosphoglycerate mutase-like"/>
    <property type="match status" value="1"/>
</dbReference>
<protein>
    <submittedName>
        <fullName evidence="3">Histidine phosphatase superfamily</fullName>
    </submittedName>
</protein>
<feature type="signal peptide" evidence="2">
    <location>
        <begin position="1"/>
        <end position="25"/>
    </location>
</feature>
<evidence type="ECO:0000313" key="3">
    <source>
        <dbReference type="EMBL" id="KAK8240214.1"/>
    </source>
</evidence>
<keyword evidence="4" id="KW-1185">Reference proteome</keyword>